<keyword evidence="20" id="KW-0464">Manganese</keyword>
<dbReference type="Pfam" id="PF00153">
    <property type="entry name" value="Mito_carr"/>
    <property type="match status" value="3"/>
</dbReference>
<dbReference type="InterPro" id="IPR023395">
    <property type="entry name" value="MCP_dom_sf"/>
</dbReference>
<keyword evidence="13 22" id="KW-0801">TPQ</keyword>
<dbReference type="PROSITE" id="PS01165">
    <property type="entry name" value="COPPER_AMINE_OXID_2"/>
    <property type="match status" value="1"/>
</dbReference>
<organism evidence="29 30">
    <name type="scientific">Phaeosphaeria nodorum (strain SN15 / ATCC MYA-4574 / FGSC 10173)</name>
    <name type="common">Glume blotch fungus</name>
    <name type="synonym">Parastagonospora nodorum</name>
    <dbReference type="NCBI Taxonomy" id="321614"/>
    <lineage>
        <taxon>Eukaryota</taxon>
        <taxon>Fungi</taxon>
        <taxon>Dikarya</taxon>
        <taxon>Ascomycota</taxon>
        <taxon>Pezizomycotina</taxon>
        <taxon>Dothideomycetes</taxon>
        <taxon>Pleosporomycetidae</taxon>
        <taxon>Pleosporales</taxon>
        <taxon>Pleosporineae</taxon>
        <taxon>Phaeosphaeriaceae</taxon>
        <taxon>Parastagonospora</taxon>
    </lineage>
</organism>
<evidence type="ECO:0000313" key="30">
    <source>
        <dbReference type="Proteomes" id="UP000001055"/>
    </source>
</evidence>
<dbReference type="KEGG" id="pno:SNOG_15326"/>
<feature type="transmembrane region" description="Helical" evidence="25">
    <location>
        <begin position="906"/>
        <end position="927"/>
    </location>
</feature>
<dbReference type="Pfam" id="PF02727">
    <property type="entry name" value="Cu_amine_oxidN2"/>
    <property type="match status" value="1"/>
</dbReference>
<dbReference type="eggNOG" id="KOG1186">
    <property type="taxonomic scope" value="Eukaryota"/>
</dbReference>
<dbReference type="SUPFAM" id="SSF54416">
    <property type="entry name" value="Amine oxidase N-terminal region"/>
    <property type="match status" value="2"/>
</dbReference>
<keyword evidence="14" id="KW-0496">Mitochondrion</keyword>
<dbReference type="Pfam" id="PF01179">
    <property type="entry name" value="Cu_amine_oxid"/>
    <property type="match status" value="1"/>
</dbReference>
<evidence type="ECO:0000256" key="13">
    <source>
        <dbReference type="ARBA" id="ARBA00022772"/>
    </source>
</evidence>
<keyword evidence="19" id="KW-1015">Disulfide bond</keyword>
<evidence type="ECO:0000256" key="8">
    <source>
        <dbReference type="ARBA" id="ARBA00011922"/>
    </source>
</evidence>
<dbReference type="RefSeq" id="XP_001805479.1">
    <property type="nucleotide sequence ID" value="XM_001805427.1"/>
</dbReference>
<dbReference type="InterPro" id="IPR049947">
    <property type="entry name" value="Cu_Am_Ox_Cu-bd"/>
</dbReference>
<evidence type="ECO:0000256" key="5">
    <source>
        <dbReference type="ARBA" id="ARBA00004418"/>
    </source>
</evidence>
<dbReference type="VEuPathDB" id="FungiDB:JI435_153260"/>
<evidence type="ECO:0000256" key="22">
    <source>
        <dbReference type="PIRSR" id="PIRSR600269-50"/>
    </source>
</evidence>
<feature type="domain" description="Copper amine oxidase N3-terminal" evidence="28">
    <location>
        <begin position="117"/>
        <end position="206"/>
    </location>
</feature>
<dbReference type="GO" id="GO:0008131">
    <property type="term" value="F:primary methylamine oxidase activity"/>
    <property type="evidence" value="ECO:0000318"/>
    <property type="project" value="GO_Central"/>
</dbReference>
<keyword evidence="17" id="KW-0186">Copper</keyword>
<feature type="active site" description="Schiff-base intermediate with substrate; via topaquinone" evidence="22">
    <location>
        <position position="391"/>
    </location>
</feature>
<comment type="catalytic activity">
    <reaction evidence="21">
        <text>a primary methyl amine + O2 + H2O = an aldehyde + H2O2 + NH4(+)</text>
        <dbReference type="Rhea" id="RHEA:16153"/>
        <dbReference type="ChEBI" id="CHEBI:15377"/>
        <dbReference type="ChEBI" id="CHEBI:15379"/>
        <dbReference type="ChEBI" id="CHEBI:16240"/>
        <dbReference type="ChEBI" id="CHEBI:17478"/>
        <dbReference type="ChEBI" id="CHEBI:28938"/>
        <dbReference type="ChEBI" id="CHEBI:228804"/>
        <dbReference type="EC" id="1.4.3.21"/>
    </reaction>
</comment>
<keyword evidence="11" id="KW-0732">Signal</keyword>
<dbReference type="EC" id="1.4.3.21" evidence="8"/>
<dbReference type="InterPro" id="IPR016182">
    <property type="entry name" value="Cu_amine_oxidase_N-reg"/>
</dbReference>
<protein>
    <recommendedName>
        <fullName evidence="8">primary-amine oxidase</fullName>
        <ecNumber evidence="8">1.4.3.21</ecNumber>
    </recommendedName>
</protein>
<evidence type="ECO:0000256" key="2">
    <source>
        <dbReference type="ARBA" id="ARBA00001936"/>
    </source>
</evidence>
<sequence>MSLDRLKQATSHITGQVAPPHPFDPLSEHEIEAAVALVRKEHSDVFFNAVTLWEPRKAEMMRWLKDPEHTPRPARVADVVCIGRGSKVFESIVDLTASKVLSWEKKDGVQPLVGVYLQIVESVVRKDPKVIEQCGIIGIPPEDMHKVYCDPWTIGYDERFGTNVRLQQALMYYRPHVDDSQYTYPLDFCPIYNSDTQEIIHIDVPPAPPNNYHAAAIEAEGGFRNDLKPINITQPEGVSFKMDGRYITFANWKLHIGFNYREGMVLSNITFNDKGTVRDTFWRLSLAEMVVPYGNPEHPHQRKHAFDLGEYGGGYMTNSLSLGCDCKGAIHYMDAAFVNRAGAATTIKNAICIHEEDAGILFKHTDFRDDSVTVTRARKLVISHVFTAANYEYCVYWIFHLDGTIQLEVKLTGILNTYAMNPGEDLHGWGTEVYPGVNAHNHQHLFCMRIDPNIDGPENTVFMVDAMRGDGEVGSAENKYGNAFYAKKTKLSTPEQAATDYNGATSRTWEMCNENKLNAYSKKPVSYKLVSREVPELLPKPGSLVWKRAGFARHAVHVTKYDDAQLHPAGRHVPQTSGEPSQGIPAWIEENPNADLTNTDVVLWHTFGITHFPSPEDFPVMPAEPMTLLLRPRNFFTRNPCLDVPPSYCSVPSGVKQGGGLVDKLSRLAFEEKKEESATCCSGEKFGAVPIVHSTDSILCLSLQHAPATLTAIPLPTMPRAFPPVEQNALPAPRRPVPKSPLSASLIESIAGFSAGVVSCLAAHPLDLLKNRLQLNTTSRSRPGDSFRILSAVVKDEGGVKALYRGLWPNLLGNSLGWGLYFLFYGNLKEVFQRRRAKGEHLGSAEFFSASIIAGLCCPSLVGACTNPIWVVKTRMLERGANHPSAYKSMSFGIRHVYETRGLKGLWAGFIPSSLGVLHGAVQFSIYENMKKRRGNQLGGQDQLSNWEYVYMSGGSKLLAGAITYPYQPIRARMQQYNAAQQYTGLLDVLQKTYRNEGFLAFYKGVIPNTLRVIPTTIVTFVVYENTKLYLPKVFNDEEEMAHDED</sequence>
<dbReference type="InterPro" id="IPR015800">
    <property type="entry name" value="Cu_amine_oxidase_N2"/>
</dbReference>
<dbReference type="InterPro" id="IPR018108">
    <property type="entry name" value="MCP_transmembrane"/>
</dbReference>
<dbReference type="FunFam" id="3.10.450.40:FF:000025">
    <property type="entry name" value="Primary amine oxidase"/>
    <property type="match status" value="1"/>
</dbReference>
<evidence type="ECO:0000256" key="10">
    <source>
        <dbReference type="ARBA" id="ARBA00022723"/>
    </source>
</evidence>
<dbReference type="PANTHER" id="PTHR10638:SF86">
    <property type="entry name" value="COPPER AMINE OXIDASE 1-RELATED"/>
    <property type="match status" value="1"/>
</dbReference>
<dbReference type="Pfam" id="PF02728">
    <property type="entry name" value="Cu_amine_oxidN3"/>
    <property type="match status" value="1"/>
</dbReference>
<dbReference type="GO" id="GO:0048038">
    <property type="term" value="F:quinone binding"/>
    <property type="evidence" value="ECO:0007669"/>
    <property type="project" value="InterPro"/>
</dbReference>
<dbReference type="VEuPathDB" id="FungiDB:JI435_309260"/>
<dbReference type="InParanoid" id="Q0TYR0"/>
<dbReference type="eggNOG" id="KOG0764">
    <property type="taxonomic scope" value="Eukaryota"/>
</dbReference>
<evidence type="ECO:0000256" key="16">
    <source>
        <dbReference type="ARBA" id="ARBA00023002"/>
    </source>
</evidence>
<evidence type="ECO:0000256" key="18">
    <source>
        <dbReference type="ARBA" id="ARBA00023136"/>
    </source>
</evidence>
<comment type="subunit">
    <text evidence="7">Homodimer.</text>
</comment>
<feature type="active site" description="Proton acceptor" evidence="22">
    <location>
        <position position="307"/>
    </location>
</feature>
<evidence type="ECO:0000259" key="27">
    <source>
        <dbReference type="Pfam" id="PF02727"/>
    </source>
</evidence>
<comment type="cofactor">
    <cofactor evidence="1">
        <name>Cu cation</name>
        <dbReference type="ChEBI" id="CHEBI:23378"/>
    </cofactor>
</comment>
<evidence type="ECO:0000256" key="21">
    <source>
        <dbReference type="ARBA" id="ARBA00048032"/>
    </source>
</evidence>
<dbReference type="InterPro" id="IPR036460">
    <property type="entry name" value="Cu_amine_oxidase_C_sf"/>
</dbReference>
<dbReference type="AlphaFoldDB" id="Q0TYR0"/>
<evidence type="ECO:0000256" key="1">
    <source>
        <dbReference type="ARBA" id="ARBA00001935"/>
    </source>
</evidence>
<feature type="repeat" description="Solcar" evidence="24">
    <location>
        <begin position="743"/>
        <end position="831"/>
    </location>
</feature>
<evidence type="ECO:0000256" key="25">
    <source>
        <dbReference type="SAM" id="Phobius"/>
    </source>
</evidence>
<evidence type="ECO:0000256" key="15">
    <source>
        <dbReference type="ARBA" id="ARBA00022989"/>
    </source>
</evidence>
<dbReference type="SUPFAM" id="SSF103506">
    <property type="entry name" value="Mitochondrial carrier"/>
    <property type="match status" value="1"/>
</dbReference>
<evidence type="ECO:0000256" key="4">
    <source>
        <dbReference type="ARBA" id="ARBA00004141"/>
    </source>
</evidence>
<dbReference type="GO" id="GO:0016020">
    <property type="term" value="C:membrane"/>
    <property type="evidence" value="ECO:0007669"/>
    <property type="project" value="UniProtKB-SubCell"/>
</dbReference>
<feature type="repeat" description="Solcar" evidence="24">
    <location>
        <begin position="948"/>
        <end position="1030"/>
    </location>
</feature>
<dbReference type="HOGENOM" id="CLU_010620_0_0_1"/>
<evidence type="ECO:0000256" key="20">
    <source>
        <dbReference type="ARBA" id="ARBA00023211"/>
    </source>
</evidence>
<keyword evidence="10" id="KW-0479">Metal-binding</keyword>
<reference evidence="30" key="1">
    <citation type="journal article" date="2007" name="Plant Cell">
        <title>Dothideomycete-plant interactions illuminated by genome sequencing and EST analysis of the wheat pathogen Stagonospora nodorum.</title>
        <authorList>
            <person name="Hane J.K."/>
            <person name="Lowe R.G."/>
            <person name="Solomon P.S."/>
            <person name="Tan K.C."/>
            <person name="Schoch C.L."/>
            <person name="Spatafora J.W."/>
            <person name="Crous P.W."/>
            <person name="Kodira C."/>
            <person name="Birren B.W."/>
            <person name="Galagan J.E."/>
            <person name="Torriani S.F."/>
            <person name="McDonald B.A."/>
            <person name="Oliver R.P."/>
        </authorList>
    </citation>
    <scope>NUCLEOTIDE SEQUENCE [LARGE SCALE GENOMIC DNA]</scope>
    <source>
        <strain evidence="30">SN15 / ATCC MYA-4574 / FGSC 10173</strain>
    </source>
</reference>
<dbReference type="GO" id="GO:0005507">
    <property type="term" value="F:copper ion binding"/>
    <property type="evidence" value="ECO:0000318"/>
    <property type="project" value="GO_Central"/>
</dbReference>
<dbReference type="PANTHER" id="PTHR10638">
    <property type="entry name" value="COPPER AMINE OXIDASE"/>
    <property type="match status" value="1"/>
</dbReference>
<evidence type="ECO:0000256" key="6">
    <source>
        <dbReference type="ARBA" id="ARBA00007983"/>
    </source>
</evidence>
<keyword evidence="12" id="KW-0574">Periplasm</keyword>
<dbReference type="Gene3D" id="2.70.98.20">
    <property type="entry name" value="Copper amine oxidase, catalytic domain"/>
    <property type="match status" value="1"/>
</dbReference>
<evidence type="ECO:0000256" key="9">
    <source>
        <dbReference type="ARBA" id="ARBA00022692"/>
    </source>
</evidence>
<feature type="domain" description="Copper amine oxidase N2-terminal" evidence="27">
    <location>
        <begin position="21"/>
        <end position="104"/>
    </location>
</feature>
<feature type="transmembrane region" description="Helical" evidence="25">
    <location>
        <begin position="847"/>
        <end position="870"/>
    </location>
</feature>
<dbReference type="GO" id="GO:0009308">
    <property type="term" value="P:amine metabolic process"/>
    <property type="evidence" value="ECO:0000318"/>
    <property type="project" value="GO_Central"/>
</dbReference>
<gene>
    <name evidence="29" type="ORF">SNOG_15326</name>
</gene>
<evidence type="ECO:0000256" key="12">
    <source>
        <dbReference type="ARBA" id="ARBA00022764"/>
    </source>
</evidence>
<evidence type="ECO:0000256" key="17">
    <source>
        <dbReference type="ARBA" id="ARBA00023008"/>
    </source>
</evidence>
<dbReference type="FunFam" id="2.70.98.20:FF:000001">
    <property type="entry name" value="Amine oxidase"/>
    <property type="match status" value="1"/>
</dbReference>
<dbReference type="PROSITE" id="PS01164">
    <property type="entry name" value="COPPER_AMINE_OXID_1"/>
    <property type="match status" value="1"/>
</dbReference>
<feature type="transmembrane region" description="Helical" evidence="25">
    <location>
        <begin position="807"/>
        <end position="826"/>
    </location>
</feature>
<dbReference type="SUPFAM" id="SSF49998">
    <property type="entry name" value="Amine oxidase catalytic domain"/>
    <property type="match status" value="1"/>
</dbReference>
<comment type="PTM">
    <text evidence="23">Topaquinone (TPQ) is generated by copper-dependent autoxidation of a specific tyrosyl residue.</text>
</comment>
<dbReference type="PROSITE" id="PS50920">
    <property type="entry name" value="SOLCAR"/>
    <property type="match status" value="3"/>
</dbReference>
<dbReference type="InterPro" id="IPR049948">
    <property type="entry name" value="Cu_Am_ox_TPQ-bd"/>
</dbReference>
<evidence type="ECO:0000313" key="29">
    <source>
        <dbReference type="EMBL" id="EAT77259.2"/>
    </source>
</evidence>
<evidence type="ECO:0000256" key="7">
    <source>
        <dbReference type="ARBA" id="ARBA00011738"/>
    </source>
</evidence>
<evidence type="ECO:0000256" key="3">
    <source>
        <dbReference type="ARBA" id="ARBA00001947"/>
    </source>
</evidence>
<keyword evidence="16" id="KW-0560">Oxidoreductase</keyword>
<dbReference type="InterPro" id="IPR000269">
    <property type="entry name" value="Cu_amine_oxidase"/>
</dbReference>
<evidence type="ECO:0000256" key="14">
    <source>
        <dbReference type="ARBA" id="ARBA00022792"/>
    </source>
</evidence>
<evidence type="ECO:0000256" key="24">
    <source>
        <dbReference type="PROSITE-ProRule" id="PRU00282"/>
    </source>
</evidence>
<evidence type="ECO:0000259" key="28">
    <source>
        <dbReference type="Pfam" id="PF02728"/>
    </source>
</evidence>
<comment type="similarity">
    <text evidence="6">Belongs to the copper/topaquinone oxidase family.</text>
</comment>
<evidence type="ECO:0000256" key="19">
    <source>
        <dbReference type="ARBA" id="ARBA00023157"/>
    </source>
</evidence>
<dbReference type="GeneID" id="5982408"/>
<evidence type="ECO:0000259" key="26">
    <source>
        <dbReference type="Pfam" id="PF01179"/>
    </source>
</evidence>
<dbReference type="FunFam" id="3.10.450.40:FF:000014">
    <property type="entry name" value="Peroxisomal primary amine oxidase"/>
    <property type="match status" value="1"/>
</dbReference>
<accession>Q0TYR0</accession>
<feature type="repeat" description="Solcar" evidence="24">
    <location>
        <begin position="846"/>
        <end position="933"/>
    </location>
</feature>
<dbReference type="Gene3D" id="1.50.40.10">
    <property type="entry name" value="Mitochondrial carrier domain"/>
    <property type="match status" value="1"/>
</dbReference>
<evidence type="ECO:0000256" key="11">
    <source>
        <dbReference type="ARBA" id="ARBA00022729"/>
    </source>
</evidence>
<dbReference type="InterPro" id="IPR015798">
    <property type="entry name" value="Cu_amine_oxidase_C"/>
</dbReference>
<dbReference type="GO" id="GO:0042597">
    <property type="term" value="C:periplasmic space"/>
    <property type="evidence" value="ECO:0007669"/>
    <property type="project" value="UniProtKB-SubCell"/>
</dbReference>
<feature type="modified residue" description="2',4',5'-topaquinone" evidence="23">
    <location>
        <position position="391"/>
    </location>
</feature>
<proteinExistence type="inferred from homology"/>
<keyword evidence="14" id="KW-0999">Mitochondrion inner membrane</keyword>
<dbReference type="InterPro" id="IPR015802">
    <property type="entry name" value="Cu_amine_oxidase_N3"/>
</dbReference>
<keyword evidence="15 25" id="KW-1133">Transmembrane helix</keyword>
<evidence type="ECO:0000256" key="23">
    <source>
        <dbReference type="PIRSR" id="PIRSR600269-51"/>
    </source>
</evidence>
<keyword evidence="18 24" id="KW-0472">Membrane</keyword>
<dbReference type="STRING" id="321614.Q0TYR0"/>
<dbReference type="EMBL" id="CH445361">
    <property type="protein sequence ID" value="EAT77259.2"/>
    <property type="molecule type" value="Genomic_DNA"/>
</dbReference>
<dbReference type="Proteomes" id="UP000001055">
    <property type="component" value="Unassembled WGS sequence"/>
</dbReference>
<dbReference type="Gene3D" id="3.10.450.40">
    <property type="match status" value="2"/>
</dbReference>
<name>Q0TYR0_PHANO</name>
<feature type="domain" description="Copper amine oxidase catalytic" evidence="26">
    <location>
        <begin position="230"/>
        <end position="642"/>
    </location>
</feature>
<keyword evidence="9 24" id="KW-0812">Transmembrane</keyword>
<comment type="cofactor">
    <cofactor evidence="2">
        <name>Mn(2+)</name>
        <dbReference type="ChEBI" id="CHEBI:29035"/>
    </cofactor>
</comment>
<comment type="subcellular location">
    <subcellularLocation>
        <location evidence="4">Membrane</location>
        <topology evidence="4">Multi-pass membrane protein</topology>
    </subcellularLocation>
    <subcellularLocation>
        <location evidence="5">Periplasm</location>
    </subcellularLocation>
</comment>
<comment type="cofactor">
    <cofactor evidence="3">
        <name>Zn(2+)</name>
        <dbReference type="ChEBI" id="CHEBI:29105"/>
    </cofactor>
</comment>